<accession>A0A2A5T2A8</accession>
<reference evidence="2" key="1">
    <citation type="submission" date="2017-04" db="EMBL/GenBank/DDBJ databases">
        <title>Genome evolution of the luminous symbionts of deep sea anglerfish.</title>
        <authorList>
            <person name="Hendry T.A."/>
        </authorList>
    </citation>
    <scope>NUCLEOTIDE SEQUENCE [LARGE SCALE GENOMIC DNA]</scope>
</reference>
<dbReference type="AlphaFoldDB" id="A0A2A5T2A8"/>
<protein>
    <submittedName>
        <fullName evidence="1">Mobile element protein</fullName>
    </submittedName>
</protein>
<comment type="caution">
    <text evidence="1">The sequence shown here is derived from an EMBL/GenBank/DDBJ whole genome shotgun (WGS) entry which is preliminary data.</text>
</comment>
<keyword evidence="2" id="KW-1185">Reference proteome</keyword>
<dbReference type="EMBL" id="NBYY01000022">
    <property type="protein sequence ID" value="PCS22299.1"/>
    <property type="molecule type" value="Genomic_DNA"/>
</dbReference>
<dbReference type="GeneID" id="66953384"/>
<organism evidence="1 2">
    <name type="scientific">Candidatus Enterovibrio escicola</name>
    <dbReference type="NCBI Taxonomy" id="1927127"/>
    <lineage>
        <taxon>Bacteria</taxon>
        <taxon>Pseudomonadati</taxon>
        <taxon>Pseudomonadota</taxon>
        <taxon>Gammaproteobacteria</taxon>
        <taxon>Vibrionales</taxon>
        <taxon>Vibrionaceae</taxon>
        <taxon>Enterovibrio</taxon>
    </lineage>
</organism>
<evidence type="ECO:0000313" key="1">
    <source>
        <dbReference type="EMBL" id="PCS22299.1"/>
    </source>
</evidence>
<dbReference type="RefSeq" id="WP_190322147.1">
    <property type="nucleotide sequence ID" value="NZ_NBYY01000022.1"/>
</dbReference>
<sequence length="81" mass="9598">MEKIPNFFRCQSNKPFRLSVSEVTTIEISFHQSGYRDFKTHYIHFVYCYPINEFPELCSYTRMLKLMVRCSGSALLLLHSP</sequence>
<dbReference type="Proteomes" id="UP000219020">
    <property type="component" value="Unassembled WGS sequence"/>
</dbReference>
<name>A0A2A5T2A8_9GAMM</name>
<proteinExistence type="predicted"/>
<gene>
    <name evidence="1" type="ORF">BTN49_2028</name>
</gene>
<evidence type="ECO:0000313" key="2">
    <source>
        <dbReference type="Proteomes" id="UP000219020"/>
    </source>
</evidence>